<dbReference type="PANTHER" id="PTHR28259:SF1">
    <property type="entry name" value="FLUORIDE EXPORT PROTEIN 1-RELATED"/>
    <property type="match status" value="1"/>
</dbReference>
<evidence type="ECO:0000256" key="4">
    <source>
        <dbReference type="ARBA" id="ARBA00022692"/>
    </source>
</evidence>
<evidence type="ECO:0000256" key="11">
    <source>
        <dbReference type="ARBA" id="ARBA00035585"/>
    </source>
</evidence>
<dbReference type="NCBIfam" id="TIGR00494">
    <property type="entry name" value="crcB"/>
    <property type="match status" value="1"/>
</dbReference>
<evidence type="ECO:0000313" key="14">
    <source>
        <dbReference type="Proteomes" id="UP000183900"/>
    </source>
</evidence>
<keyword evidence="6 12" id="KW-0915">Sodium</keyword>
<evidence type="ECO:0000256" key="10">
    <source>
        <dbReference type="ARBA" id="ARBA00035120"/>
    </source>
</evidence>
<sequence>MSSFLIVALGGGIGAALRHGVNLLTLRWLGPNFPYGTLTVNVAGSLIMGLFIGWLLRYNPGTSAGLRLFVATGILGGFTTFSAFSLDMALLWEKGAVHMALLYLVLSVVLSILAVFAGLAIARSVGA</sequence>
<dbReference type="NCBIfam" id="NF010794">
    <property type="entry name" value="PRK14198.1"/>
    <property type="match status" value="1"/>
</dbReference>
<dbReference type="PANTHER" id="PTHR28259">
    <property type="entry name" value="FLUORIDE EXPORT PROTEIN 1-RELATED"/>
    <property type="match status" value="1"/>
</dbReference>
<keyword evidence="9 12" id="KW-0407">Ion channel</keyword>
<name>A0A0K6I9U1_9HYPH</name>
<evidence type="ECO:0000256" key="6">
    <source>
        <dbReference type="ARBA" id="ARBA00023053"/>
    </source>
</evidence>
<evidence type="ECO:0000256" key="12">
    <source>
        <dbReference type="HAMAP-Rule" id="MF_00454"/>
    </source>
</evidence>
<keyword evidence="2 12" id="KW-1003">Cell membrane</keyword>
<keyword evidence="12" id="KW-0813">Transport</keyword>
<dbReference type="AlphaFoldDB" id="A0A0K6I9U1"/>
<proteinExistence type="inferred from homology"/>
<dbReference type="InterPro" id="IPR003691">
    <property type="entry name" value="FluC"/>
</dbReference>
<keyword evidence="14" id="KW-1185">Reference proteome</keyword>
<comment type="activity regulation">
    <text evidence="12">Na(+) is not transported, but it plays an essential structural role and its presence is essential for fluoride channel function.</text>
</comment>
<comment type="catalytic activity">
    <reaction evidence="11">
        <text>fluoride(in) = fluoride(out)</text>
        <dbReference type="Rhea" id="RHEA:76159"/>
        <dbReference type="ChEBI" id="CHEBI:17051"/>
    </reaction>
    <physiologicalReaction direction="left-to-right" evidence="11">
        <dbReference type="Rhea" id="RHEA:76160"/>
    </physiologicalReaction>
</comment>
<dbReference type="GO" id="GO:0062054">
    <property type="term" value="F:fluoride channel activity"/>
    <property type="evidence" value="ECO:0007669"/>
    <property type="project" value="UniProtKB-UniRule"/>
</dbReference>
<protein>
    <recommendedName>
        <fullName evidence="12">Fluoride-specific ion channel FluC</fullName>
    </recommendedName>
</protein>
<dbReference type="NCBIfam" id="NF010791">
    <property type="entry name" value="PRK14195.1"/>
    <property type="match status" value="1"/>
</dbReference>
<evidence type="ECO:0000256" key="7">
    <source>
        <dbReference type="ARBA" id="ARBA00023065"/>
    </source>
</evidence>
<organism evidence="13 14">
    <name type="scientific">Pannonibacter indicus</name>
    <dbReference type="NCBI Taxonomy" id="466044"/>
    <lineage>
        <taxon>Bacteria</taxon>
        <taxon>Pseudomonadati</taxon>
        <taxon>Pseudomonadota</taxon>
        <taxon>Alphaproteobacteria</taxon>
        <taxon>Hyphomicrobiales</taxon>
        <taxon>Stappiaceae</taxon>
        <taxon>Pannonibacter</taxon>
    </lineage>
</organism>
<feature type="binding site" evidence="12">
    <location>
        <position position="76"/>
    </location>
    <ligand>
        <name>Na(+)</name>
        <dbReference type="ChEBI" id="CHEBI:29101"/>
        <note>structural</note>
    </ligand>
</feature>
<keyword evidence="4 12" id="KW-0812">Transmembrane</keyword>
<evidence type="ECO:0000256" key="8">
    <source>
        <dbReference type="ARBA" id="ARBA00023136"/>
    </source>
</evidence>
<keyword evidence="8 12" id="KW-0472">Membrane</keyword>
<dbReference type="GO" id="GO:0046872">
    <property type="term" value="F:metal ion binding"/>
    <property type="evidence" value="ECO:0007669"/>
    <property type="project" value="UniProtKB-KW"/>
</dbReference>
<keyword evidence="12" id="KW-0479">Metal-binding</keyword>
<feature type="transmembrane region" description="Helical" evidence="12">
    <location>
        <begin position="98"/>
        <end position="122"/>
    </location>
</feature>
<keyword evidence="5 12" id="KW-1133">Transmembrane helix</keyword>
<comment type="subcellular location">
    <subcellularLocation>
        <location evidence="1 12">Cell membrane</location>
        <topology evidence="1 12">Multi-pass membrane protein</topology>
    </subcellularLocation>
</comment>
<feature type="binding site" evidence="12">
    <location>
        <position position="79"/>
    </location>
    <ligand>
        <name>Na(+)</name>
        <dbReference type="ChEBI" id="CHEBI:29101"/>
        <note>structural</note>
    </ligand>
</feature>
<accession>A0A0K6I9U1</accession>
<dbReference type="RefSeq" id="WP_055456846.1">
    <property type="nucleotide sequence ID" value="NZ_CYHE01000015.1"/>
</dbReference>
<dbReference type="GO" id="GO:0005886">
    <property type="term" value="C:plasma membrane"/>
    <property type="evidence" value="ECO:0007669"/>
    <property type="project" value="UniProtKB-SubCell"/>
</dbReference>
<evidence type="ECO:0000256" key="3">
    <source>
        <dbReference type="ARBA" id="ARBA00022519"/>
    </source>
</evidence>
<dbReference type="Proteomes" id="UP000183900">
    <property type="component" value="Unassembled WGS sequence"/>
</dbReference>
<dbReference type="EMBL" id="CYHE01000015">
    <property type="protein sequence ID" value="CUA99910.1"/>
    <property type="molecule type" value="Genomic_DNA"/>
</dbReference>
<feature type="transmembrane region" description="Helical" evidence="12">
    <location>
        <begin position="68"/>
        <end position="92"/>
    </location>
</feature>
<comment type="function">
    <text evidence="12">Fluoride-specific ion channel. Important for reducing fluoride concentration in the cell, thus reducing its toxicity.</text>
</comment>
<dbReference type="Pfam" id="PF02537">
    <property type="entry name" value="CRCB"/>
    <property type="match status" value="1"/>
</dbReference>
<evidence type="ECO:0000256" key="5">
    <source>
        <dbReference type="ARBA" id="ARBA00022989"/>
    </source>
</evidence>
<comment type="similarity">
    <text evidence="10 12">Belongs to the fluoride channel Fluc/FEX (TC 1.A.43) family.</text>
</comment>
<gene>
    <name evidence="12" type="primary">fluC</name>
    <name evidence="12" type="synonym">crcB</name>
    <name evidence="13" type="ORF">Ga0061067_11554</name>
</gene>
<evidence type="ECO:0000256" key="2">
    <source>
        <dbReference type="ARBA" id="ARBA00022475"/>
    </source>
</evidence>
<keyword evidence="3" id="KW-0997">Cell inner membrane</keyword>
<dbReference type="HAMAP" id="MF_00454">
    <property type="entry name" value="FluC"/>
    <property type="match status" value="1"/>
</dbReference>
<evidence type="ECO:0000256" key="9">
    <source>
        <dbReference type="ARBA" id="ARBA00023303"/>
    </source>
</evidence>
<dbReference type="GO" id="GO:0140114">
    <property type="term" value="P:cellular detoxification of fluoride"/>
    <property type="evidence" value="ECO:0007669"/>
    <property type="project" value="UniProtKB-UniRule"/>
</dbReference>
<keyword evidence="7 12" id="KW-0406">Ion transport</keyword>
<reference evidence="14" key="1">
    <citation type="submission" date="2015-08" db="EMBL/GenBank/DDBJ databases">
        <authorList>
            <person name="Varghese N."/>
        </authorList>
    </citation>
    <scope>NUCLEOTIDE SEQUENCE [LARGE SCALE GENOMIC DNA]</scope>
    <source>
        <strain evidence="14">DSM 23407</strain>
    </source>
</reference>
<evidence type="ECO:0000313" key="13">
    <source>
        <dbReference type="EMBL" id="CUA99910.1"/>
    </source>
</evidence>
<dbReference type="OrthoDB" id="9806299at2"/>
<evidence type="ECO:0000256" key="1">
    <source>
        <dbReference type="ARBA" id="ARBA00004651"/>
    </source>
</evidence>
<feature type="transmembrane region" description="Helical" evidence="12">
    <location>
        <begin position="34"/>
        <end position="56"/>
    </location>
</feature>